<evidence type="ECO:0000256" key="2">
    <source>
        <dbReference type="ARBA" id="ARBA00008540"/>
    </source>
</evidence>
<feature type="transmembrane region" description="Helical" evidence="9">
    <location>
        <begin position="387"/>
        <end position="408"/>
    </location>
</feature>
<reference evidence="10" key="2">
    <citation type="submission" date="2021-04" db="EMBL/GenBank/DDBJ databases">
        <authorList>
            <person name="Gilroy R."/>
        </authorList>
    </citation>
    <scope>NUCLEOTIDE SEQUENCE</scope>
    <source>
        <strain evidence="10">ChiHecolR3B27-1887</strain>
    </source>
</reference>
<evidence type="ECO:0000256" key="7">
    <source>
        <dbReference type="ARBA" id="ARBA00022989"/>
    </source>
</evidence>
<feature type="transmembrane region" description="Helical" evidence="9">
    <location>
        <begin position="205"/>
        <end position="223"/>
    </location>
</feature>
<dbReference type="GO" id="GO:0005886">
    <property type="term" value="C:plasma membrane"/>
    <property type="evidence" value="ECO:0007669"/>
    <property type="project" value="UniProtKB-SubCell"/>
</dbReference>
<evidence type="ECO:0000256" key="5">
    <source>
        <dbReference type="ARBA" id="ARBA00022692"/>
    </source>
</evidence>
<gene>
    <name evidence="10" type="primary">brnQ</name>
    <name evidence="10" type="ORF">IAA22_02830</name>
</gene>
<evidence type="ECO:0000256" key="4">
    <source>
        <dbReference type="ARBA" id="ARBA00022475"/>
    </source>
</evidence>
<dbReference type="NCBIfam" id="TIGR00796">
    <property type="entry name" value="livcs"/>
    <property type="match status" value="1"/>
</dbReference>
<evidence type="ECO:0000256" key="6">
    <source>
        <dbReference type="ARBA" id="ARBA00022970"/>
    </source>
</evidence>
<organism evidence="10 11">
    <name type="scientific">Candidatus Olsenella stercoravium</name>
    <dbReference type="NCBI Taxonomy" id="2838713"/>
    <lineage>
        <taxon>Bacteria</taxon>
        <taxon>Bacillati</taxon>
        <taxon>Actinomycetota</taxon>
        <taxon>Coriobacteriia</taxon>
        <taxon>Coriobacteriales</taxon>
        <taxon>Atopobiaceae</taxon>
        <taxon>Olsenella</taxon>
    </lineage>
</organism>
<keyword evidence="4" id="KW-1003">Cell membrane</keyword>
<dbReference type="GO" id="GO:0015820">
    <property type="term" value="P:L-leucine transport"/>
    <property type="evidence" value="ECO:0007669"/>
    <property type="project" value="TreeGrafter"/>
</dbReference>
<evidence type="ECO:0000256" key="8">
    <source>
        <dbReference type="ARBA" id="ARBA00023136"/>
    </source>
</evidence>
<feature type="transmembrane region" description="Helical" evidence="9">
    <location>
        <begin position="129"/>
        <end position="147"/>
    </location>
</feature>
<evidence type="ECO:0000313" key="10">
    <source>
        <dbReference type="EMBL" id="HIZ18032.1"/>
    </source>
</evidence>
<feature type="transmembrane region" description="Helical" evidence="9">
    <location>
        <begin position="244"/>
        <end position="264"/>
    </location>
</feature>
<evidence type="ECO:0000256" key="3">
    <source>
        <dbReference type="ARBA" id="ARBA00022448"/>
    </source>
</evidence>
<comment type="similarity">
    <text evidence="2">Belongs to the branched chain amino acid transporter family.</text>
</comment>
<evidence type="ECO:0000256" key="1">
    <source>
        <dbReference type="ARBA" id="ARBA00004651"/>
    </source>
</evidence>
<feature type="transmembrane region" description="Helical" evidence="9">
    <location>
        <begin position="326"/>
        <end position="347"/>
    </location>
</feature>
<feature type="transmembrane region" description="Helical" evidence="9">
    <location>
        <begin position="19"/>
        <end position="41"/>
    </location>
</feature>
<dbReference type="Pfam" id="PF05525">
    <property type="entry name" value="Branch_AA_trans"/>
    <property type="match status" value="1"/>
</dbReference>
<dbReference type="PANTHER" id="PTHR30588">
    <property type="entry name" value="BRANCHED-CHAIN AMINO ACID TRANSPORT SYSTEM 2 CARRIER PROTEIN"/>
    <property type="match status" value="1"/>
</dbReference>
<feature type="transmembrane region" description="Helical" evidence="9">
    <location>
        <begin position="284"/>
        <end position="314"/>
    </location>
</feature>
<dbReference type="InterPro" id="IPR004685">
    <property type="entry name" value="Brnchd-chn_aa_trnsp_Livcs"/>
</dbReference>
<evidence type="ECO:0000313" key="11">
    <source>
        <dbReference type="Proteomes" id="UP000824029"/>
    </source>
</evidence>
<feature type="transmembrane region" description="Helical" evidence="9">
    <location>
        <begin position="159"/>
        <end position="185"/>
    </location>
</feature>
<sequence>MGSVGQGGSDEALSPRQSLFVGVTLFSMFFGAGNLILPPLLGVQAGSATLPALIGFLVAGVGLPVLGIVAVALSGTLRDLCARVHPAFARVFVALVYLAIGPCLAIPRTASTAFEMLAPLLGEGVPLEAARLVFSVAFFAVAYALAMRPGRLTHLLGRVTGPALILLIVAVVASAVAALAAAPALPAAAPVAPYDSAAAVQGFLTGYQTMDLLASLTFGLVIATNVRNLGVTGRSGVMREVCRAGVLAGVLMVAVYGGLAVVGFERCEALAGATNGAAVITSSASAHFGVAGTVVVAAIFLLACLNVCIGLISCCGSYFADELPRVSYRGCALAFAAFSCAVANLGLDAILELSATLLGCLYPVAIVLVVLGMLHRLTDRVPRLWRWSVSVTAVVSVAEAACAALGLAPGHLPLADLGLGWVCPALIAATLALVLPTSARKETI</sequence>
<dbReference type="Proteomes" id="UP000824029">
    <property type="component" value="Unassembled WGS sequence"/>
</dbReference>
<dbReference type="GO" id="GO:0015188">
    <property type="term" value="F:L-isoleucine transmembrane transporter activity"/>
    <property type="evidence" value="ECO:0007669"/>
    <property type="project" value="TreeGrafter"/>
</dbReference>
<keyword evidence="8 9" id="KW-0472">Membrane</keyword>
<comment type="caution">
    <text evidence="10">The sequence shown here is derived from an EMBL/GenBank/DDBJ whole genome shotgun (WGS) entry which is preliminary data.</text>
</comment>
<dbReference type="PANTHER" id="PTHR30588:SF0">
    <property type="entry name" value="BRANCHED-CHAIN AMINO ACID PERMEASE BRNQ"/>
    <property type="match status" value="1"/>
</dbReference>
<protein>
    <submittedName>
        <fullName evidence="10">Branched-chain amino acid transport system II carrier protein</fullName>
    </submittedName>
</protein>
<feature type="transmembrane region" description="Helical" evidence="9">
    <location>
        <begin position="53"/>
        <end position="75"/>
    </location>
</feature>
<dbReference type="GO" id="GO:0005304">
    <property type="term" value="F:L-valine transmembrane transporter activity"/>
    <property type="evidence" value="ECO:0007669"/>
    <property type="project" value="TreeGrafter"/>
</dbReference>
<dbReference type="GO" id="GO:0015190">
    <property type="term" value="F:L-leucine transmembrane transporter activity"/>
    <property type="evidence" value="ECO:0007669"/>
    <property type="project" value="TreeGrafter"/>
</dbReference>
<comment type="subcellular location">
    <subcellularLocation>
        <location evidence="1">Cell membrane</location>
        <topology evidence="1">Multi-pass membrane protein</topology>
    </subcellularLocation>
</comment>
<feature type="transmembrane region" description="Helical" evidence="9">
    <location>
        <begin position="414"/>
        <end position="435"/>
    </location>
</feature>
<proteinExistence type="inferred from homology"/>
<keyword evidence="6" id="KW-0029">Amino-acid transport</keyword>
<dbReference type="EMBL" id="DXBZ01000054">
    <property type="protein sequence ID" value="HIZ18032.1"/>
    <property type="molecule type" value="Genomic_DNA"/>
</dbReference>
<dbReference type="GO" id="GO:0015818">
    <property type="term" value="P:isoleucine transport"/>
    <property type="evidence" value="ECO:0007669"/>
    <property type="project" value="TreeGrafter"/>
</dbReference>
<keyword evidence="7 9" id="KW-1133">Transmembrane helix</keyword>
<accession>A0A9D2IPU4</accession>
<reference evidence="10" key="1">
    <citation type="journal article" date="2021" name="PeerJ">
        <title>Extensive microbial diversity within the chicken gut microbiome revealed by metagenomics and culture.</title>
        <authorList>
            <person name="Gilroy R."/>
            <person name="Ravi A."/>
            <person name="Getino M."/>
            <person name="Pursley I."/>
            <person name="Horton D.L."/>
            <person name="Alikhan N.F."/>
            <person name="Baker D."/>
            <person name="Gharbi K."/>
            <person name="Hall N."/>
            <person name="Watson M."/>
            <person name="Adriaenssens E.M."/>
            <person name="Foster-Nyarko E."/>
            <person name="Jarju S."/>
            <person name="Secka A."/>
            <person name="Antonio M."/>
            <person name="Oren A."/>
            <person name="Chaudhuri R.R."/>
            <person name="La Ragione R."/>
            <person name="Hildebrand F."/>
            <person name="Pallen M.J."/>
        </authorList>
    </citation>
    <scope>NUCLEOTIDE SEQUENCE</scope>
    <source>
        <strain evidence="10">ChiHecolR3B27-1887</strain>
    </source>
</reference>
<feature type="transmembrane region" description="Helical" evidence="9">
    <location>
        <begin position="353"/>
        <end position="375"/>
    </location>
</feature>
<keyword evidence="5 9" id="KW-0812">Transmembrane</keyword>
<name>A0A9D2IPU4_9ACTN</name>
<dbReference type="AlphaFoldDB" id="A0A9D2IPU4"/>
<feature type="transmembrane region" description="Helical" evidence="9">
    <location>
        <begin position="87"/>
        <end position="109"/>
    </location>
</feature>
<keyword evidence="3" id="KW-0813">Transport</keyword>
<evidence type="ECO:0000256" key="9">
    <source>
        <dbReference type="SAM" id="Phobius"/>
    </source>
</evidence>